<dbReference type="InterPro" id="IPR000608">
    <property type="entry name" value="UBC"/>
</dbReference>
<dbReference type="EMBL" id="SNRW01000932">
    <property type="protein sequence ID" value="KAA6398550.1"/>
    <property type="molecule type" value="Genomic_DNA"/>
</dbReference>
<evidence type="ECO:0000313" key="2">
    <source>
        <dbReference type="EMBL" id="KAA6398550.1"/>
    </source>
</evidence>
<dbReference type="InterPro" id="IPR050113">
    <property type="entry name" value="Ub_conjugating_enzyme"/>
</dbReference>
<dbReference type="OrthoDB" id="406833at2759"/>
<dbReference type="CDD" id="cd23808">
    <property type="entry name" value="UBCc_UBE2W"/>
    <property type="match status" value="1"/>
</dbReference>
<comment type="caution">
    <text evidence="2">The sequence shown here is derived from an EMBL/GenBank/DDBJ whole genome shotgun (WGS) entry which is preliminary data.</text>
</comment>
<dbReference type="InterPro" id="IPR016135">
    <property type="entry name" value="UBQ-conjugating_enzyme/RWD"/>
</dbReference>
<reference evidence="2 3" key="1">
    <citation type="submission" date="2019-03" db="EMBL/GenBank/DDBJ databases">
        <title>Single cell metagenomics reveals metabolic interactions within the superorganism composed of flagellate Streblomastix strix and complex community of Bacteroidetes bacteria on its surface.</title>
        <authorList>
            <person name="Treitli S.C."/>
            <person name="Kolisko M."/>
            <person name="Husnik F."/>
            <person name="Keeling P."/>
            <person name="Hampl V."/>
        </authorList>
    </citation>
    <scope>NUCLEOTIDE SEQUENCE [LARGE SCALE GENOMIC DNA]</scope>
    <source>
        <strain evidence="2">ST1C</strain>
    </source>
</reference>
<evidence type="ECO:0000313" key="3">
    <source>
        <dbReference type="Proteomes" id="UP000324800"/>
    </source>
</evidence>
<gene>
    <name evidence="2" type="ORF">EZS28_005925</name>
</gene>
<dbReference type="Pfam" id="PF00179">
    <property type="entry name" value="UQ_con"/>
    <property type="match status" value="1"/>
</dbReference>
<dbReference type="PROSITE" id="PS50127">
    <property type="entry name" value="UBC_2"/>
    <property type="match status" value="1"/>
</dbReference>
<name>A0A5J4WUI2_9EUKA</name>
<organism evidence="2 3">
    <name type="scientific">Streblomastix strix</name>
    <dbReference type="NCBI Taxonomy" id="222440"/>
    <lineage>
        <taxon>Eukaryota</taxon>
        <taxon>Metamonada</taxon>
        <taxon>Preaxostyla</taxon>
        <taxon>Oxymonadida</taxon>
        <taxon>Streblomastigidae</taxon>
        <taxon>Streblomastix</taxon>
    </lineage>
</organism>
<dbReference type="SUPFAM" id="SSF54495">
    <property type="entry name" value="UBC-like"/>
    <property type="match status" value="1"/>
</dbReference>
<accession>A0A5J4WUI2</accession>
<feature type="domain" description="UBC core" evidence="1">
    <location>
        <begin position="37"/>
        <end position="178"/>
    </location>
</feature>
<dbReference type="PANTHER" id="PTHR24067">
    <property type="entry name" value="UBIQUITIN-CONJUGATING ENZYME E2"/>
    <property type="match status" value="1"/>
</dbReference>
<protein>
    <submittedName>
        <fullName evidence="2">Putative Ubiquitin-conjugating enzyme E2 W</fullName>
    </submittedName>
</protein>
<dbReference type="SMART" id="SM00212">
    <property type="entry name" value="UBCc"/>
    <property type="match status" value="1"/>
</dbReference>
<dbReference type="Gene3D" id="3.10.110.10">
    <property type="entry name" value="Ubiquitin Conjugating Enzyme"/>
    <property type="match status" value="1"/>
</dbReference>
<evidence type="ECO:0000259" key="1">
    <source>
        <dbReference type="PROSITE" id="PS50127"/>
    </source>
</evidence>
<proteinExistence type="predicted"/>
<dbReference type="Proteomes" id="UP000324800">
    <property type="component" value="Unassembled WGS sequence"/>
</dbReference>
<dbReference type="AlphaFoldDB" id="A0A5J4WUI2"/>
<sequence>MERKRGRTTTIAPAQIRKKLASNTEDAQKKKVVLAPQFAQRLMKELKMIQSQPLDFIKLDEHIEDMSQILVYLSGPKDSIFEGENFTLSIQITDQYPMESPIVVFVPPMHVYSNGHICLSILYDQWTPTIGIRGICLSIVSMLASAKVKKRPPDDKDYSKTASDNPKLTQWDFHDKFV</sequence>